<evidence type="ECO:0000313" key="1">
    <source>
        <dbReference type="EMBL" id="MED6165597.1"/>
    </source>
</evidence>
<accession>A0ABU6UY48</accession>
<gene>
    <name evidence="1" type="ORF">PIB30_101113</name>
</gene>
<sequence>ALKRLAISKWRRGSGKRLLTEDANMESVSPFKAIYLKLQTRLLIEGKNTKAPQPTWLSKLYTFFQ</sequence>
<proteinExistence type="predicted"/>
<comment type="caution">
    <text evidence="1">The sequence shown here is derived from an EMBL/GenBank/DDBJ whole genome shotgun (WGS) entry which is preliminary data.</text>
</comment>
<dbReference type="Proteomes" id="UP001341840">
    <property type="component" value="Unassembled WGS sequence"/>
</dbReference>
<feature type="non-terminal residue" evidence="1">
    <location>
        <position position="1"/>
    </location>
</feature>
<name>A0ABU6UY48_9FABA</name>
<organism evidence="1 2">
    <name type="scientific">Stylosanthes scabra</name>
    <dbReference type="NCBI Taxonomy" id="79078"/>
    <lineage>
        <taxon>Eukaryota</taxon>
        <taxon>Viridiplantae</taxon>
        <taxon>Streptophyta</taxon>
        <taxon>Embryophyta</taxon>
        <taxon>Tracheophyta</taxon>
        <taxon>Spermatophyta</taxon>
        <taxon>Magnoliopsida</taxon>
        <taxon>eudicotyledons</taxon>
        <taxon>Gunneridae</taxon>
        <taxon>Pentapetalae</taxon>
        <taxon>rosids</taxon>
        <taxon>fabids</taxon>
        <taxon>Fabales</taxon>
        <taxon>Fabaceae</taxon>
        <taxon>Papilionoideae</taxon>
        <taxon>50 kb inversion clade</taxon>
        <taxon>dalbergioids sensu lato</taxon>
        <taxon>Dalbergieae</taxon>
        <taxon>Pterocarpus clade</taxon>
        <taxon>Stylosanthes</taxon>
    </lineage>
</organism>
<protein>
    <submittedName>
        <fullName evidence="1">Uncharacterized protein</fullName>
    </submittedName>
</protein>
<dbReference type="EMBL" id="JASCZI010123740">
    <property type="protein sequence ID" value="MED6165597.1"/>
    <property type="molecule type" value="Genomic_DNA"/>
</dbReference>
<keyword evidence="2" id="KW-1185">Reference proteome</keyword>
<reference evidence="1 2" key="1">
    <citation type="journal article" date="2023" name="Plants (Basel)">
        <title>Bridging the Gap: Combining Genomics and Transcriptomics Approaches to Understand Stylosanthes scabra, an Orphan Legume from the Brazilian Caatinga.</title>
        <authorList>
            <person name="Ferreira-Neto J.R.C."/>
            <person name="da Silva M.D."/>
            <person name="Binneck E."/>
            <person name="de Melo N.F."/>
            <person name="da Silva R.H."/>
            <person name="de Melo A.L.T.M."/>
            <person name="Pandolfi V."/>
            <person name="Bustamante F.O."/>
            <person name="Brasileiro-Vidal A.C."/>
            <person name="Benko-Iseppon A.M."/>
        </authorList>
    </citation>
    <scope>NUCLEOTIDE SEQUENCE [LARGE SCALE GENOMIC DNA]</scope>
    <source>
        <tissue evidence="1">Leaves</tissue>
    </source>
</reference>
<evidence type="ECO:0000313" key="2">
    <source>
        <dbReference type="Proteomes" id="UP001341840"/>
    </source>
</evidence>